<dbReference type="Gene3D" id="3.20.20.80">
    <property type="entry name" value="Glycosidases"/>
    <property type="match status" value="1"/>
</dbReference>
<dbReference type="EMBL" id="ML977507">
    <property type="protein sequence ID" value="KAF2129153.1"/>
    <property type="molecule type" value="Genomic_DNA"/>
</dbReference>
<protein>
    <submittedName>
        <fullName evidence="3">Glycoside hydrolase family 85 protein</fullName>
    </submittedName>
</protein>
<sequence>MSMANILGWKDILRPIRDGYRHLFPSPDTGPTPEERRKQRELDRLRGFTYFDTFEQLESWTEADSDPLQRANTPLLQRSEDFAKSDRSKANVVLCHDYAGNYHAYEGVQGIGMDDEMYACEYLQYVDPFIYFSHKLICVPPPAWTNTLHRNGVKALGTILIEPQTEGSGRLLLQRAGDEVKPHFPLATKLANIAKHHGFDGWLVNIEKPFAKEDWDLHILQAFLRQLKGDLGHGKQLIWYDALTTSNKVSYQNALNASNLPFATACGSILTNYCWKETDAVSSFAQAMRHDAMHHGLSPQEVFCGIDVWAQNTTKLAHPRVTYPEKGGGGTNTGIAVAKLADLRLSACIFAPAWSYEHFPGHGRAIERAMWEGTALSANIDCPCGDCASRHPSNQLYPITRFARESAAGSKTFFYTDFNRAFGTHDEREKEMLFDGKNTHSRLGSQSVLPRTAVSKEDDESSRSVLSHRLEDLEGQSQLVIEVYASLSPTSHIINEQFLPLFHLNMPADGTLQLTVCYRKPSSPANVTTNFFVKSTSGLQIVPVPQIPGPHVVTATIGTQSDTRSTLKELGVSVHGPLSSSSSVRLVEILSICITPAHSVQATVTITGIHIEEREQGETQHLRLCWTYGSSSERAKGLPHSDITGPCSYFVVVVDGVKLGRAYALEHILPQRLVERCKGREVDVNVIGVGFDGQKLAEERVKVRM</sequence>
<dbReference type="PANTHER" id="PTHR13246:SF1">
    <property type="entry name" value="CYTOSOLIC ENDO-BETA-N-ACETYLGLUCOSAMINIDASE"/>
    <property type="match status" value="1"/>
</dbReference>
<dbReference type="GO" id="GO:0005829">
    <property type="term" value="C:cytosol"/>
    <property type="evidence" value="ECO:0007669"/>
    <property type="project" value="UniProtKB-SubCell"/>
</dbReference>
<gene>
    <name evidence="3" type="ORF">P153DRAFT_341704</name>
</gene>
<evidence type="ECO:0000313" key="4">
    <source>
        <dbReference type="Proteomes" id="UP000799771"/>
    </source>
</evidence>
<feature type="domain" description="Cytosolic endo-beta-N-acetylglucosaminidase TIM barrel" evidence="2">
    <location>
        <begin position="113"/>
        <end position="425"/>
    </location>
</feature>
<dbReference type="RefSeq" id="XP_033523542.1">
    <property type="nucleotide sequence ID" value="XM_033665935.1"/>
</dbReference>
<dbReference type="Pfam" id="PF03644">
    <property type="entry name" value="Glyco_hydro_85"/>
    <property type="match status" value="1"/>
</dbReference>
<feature type="region of interest" description="Disordered" evidence="1">
    <location>
        <begin position="438"/>
        <end position="465"/>
    </location>
</feature>
<dbReference type="GeneID" id="54406367"/>
<dbReference type="InterPro" id="IPR005201">
    <property type="entry name" value="TIM_ENGase"/>
</dbReference>
<dbReference type="InterPro" id="IPR032979">
    <property type="entry name" value="ENGase"/>
</dbReference>
<keyword evidence="4" id="KW-1185">Reference proteome</keyword>
<accession>A0A6A6AD14</accession>
<organism evidence="3 4">
    <name type="scientific">Dothidotthia symphoricarpi CBS 119687</name>
    <dbReference type="NCBI Taxonomy" id="1392245"/>
    <lineage>
        <taxon>Eukaryota</taxon>
        <taxon>Fungi</taxon>
        <taxon>Dikarya</taxon>
        <taxon>Ascomycota</taxon>
        <taxon>Pezizomycotina</taxon>
        <taxon>Dothideomycetes</taxon>
        <taxon>Pleosporomycetidae</taxon>
        <taxon>Pleosporales</taxon>
        <taxon>Dothidotthiaceae</taxon>
        <taxon>Dothidotthia</taxon>
    </lineage>
</organism>
<dbReference type="AlphaFoldDB" id="A0A6A6AD14"/>
<evidence type="ECO:0000259" key="2">
    <source>
        <dbReference type="Pfam" id="PF03644"/>
    </source>
</evidence>
<dbReference type="OrthoDB" id="284473at2759"/>
<evidence type="ECO:0000313" key="3">
    <source>
        <dbReference type="EMBL" id="KAF2129153.1"/>
    </source>
</evidence>
<evidence type="ECO:0000256" key="1">
    <source>
        <dbReference type="SAM" id="MobiDB-lite"/>
    </source>
</evidence>
<dbReference type="GO" id="GO:0033925">
    <property type="term" value="F:mannosyl-glycoprotein endo-beta-N-acetylglucosaminidase activity"/>
    <property type="evidence" value="ECO:0007669"/>
    <property type="project" value="UniProtKB-EC"/>
</dbReference>
<dbReference type="Proteomes" id="UP000799771">
    <property type="component" value="Unassembled WGS sequence"/>
</dbReference>
<name>A0A6A6AD14_9PLEO</name>
<keyword evidence="3" id="KW-0378">Hydrolase</keyword>
<dbReference type="PANTHER" id="PTHR13246">
    <property type="entry name" value="ENDO BETA N-ACETYLGLUCOSAMINIDASE"/>
    <property type="match status" value="1"/>
</dbReference>
<proteinExistence type="predicted"/>
<reference evidence="3" key="1">
    <citation type="journal article" date="2020" name="Stud. Mycol.">
        <title>101 Dothideomycetes genomes: a test case for predicting lifestyles and emergence of pathogens.</title>
        <authorList>
            <person name="Haridas S."/>
            <person name="Albert R."/>
            <person name="Binder M."/>
            <person name="Bloem J."/>
            <person name="Labutti K."/>
            <person name="Salamov A."/>
            <person name="Andreopoulos B."/>
            <person name="Baker S."/>
            <person name="Barry K."/>
            <person name="Bills G."/>
            <person name="Bluhm B."/>
            <person name="Cannon C."/>
            <person name="Castanera R."/>
            <person name="Culley D."/>
            <person name="Daum C."/>
            <person name="Ezra D."/>
            <person name="Gonzalez J."/>
            <person name="Henrissat B."/>
            <person name="Kuo A."/>
            <person name="Liang C."/>
            <person name="Lipzen A."/>
            <person name="Lutzoni F."/>
            <person name="Magnuson J."/>
            <person name="Mondo S."/>
            <person name="Nolan M."/>
            <person name="Ohm R."/>
            <person name="Pangilinan J."/>
            <person name="Park H.-J."/>
            <person name="Ramirez L."/>
            <person name="Alfaro M."/>
            <person name="Sun H."/>
            <person name="Tritt A."/>
            <person name="Yoshinaga Y."/>
            <person name="Zwiers L.-H."/>
            <person name="Turgeon B."/>
            <person name="Goodwin S."/>
            <person name="Spatafora J."/>
            <person name="Crous P."/>
            <person name="Grigoriev I."/>
        </authorList>
    </citation>
    <scope>NUCLEOTIDE SEQUENCE</scope>
    <source>
        <strain evidence="3">CBS 119687</strain>
    </source>
</reference>